<keyword evidence="5" id="KW-1185">Reference proteome</keyword>
<protein>
    <submittedName>
        <fullName evidence="4">Flagella basal body P-ring formation protein FlgA</fullName>
    </submittedName>
</protein>
<evidence type="ECO:0000256" key="1">
    <source>
        <dbReference type="SAM" id="MobiDB-lite"/>
    </source>
</evidence>
<feature type="domain" description="Flagella basal body P-ring formation protein FlgA SAF" evidence="3">
    <location>
        <begin position="142"/>
        <end position="200"/>
    </location>
</feature>
<dbReference type="AlphaFoldDB" id="A0A3N4VV11"/>
<sequence length="202" mass="20177">MHPRRRPALAWPGAMAGIAAGGLLAATAAATGFQPPETIRAAALAALGGRAAGVEVAPQLRMPRCAQALQARAMGPASVEVRCGDAPGWRLFVPVRLQRGEAPPATAAEPGDAAAPSAAASGPPAGRRLPVFAPAAEPAGAELLRRGDPVVLVSRIAGAEVRGSGRALGPGRLGATVSVENVGSRRIIRGRVVAAGTVEVLP</sequence>
<evidence type="ECO:0000256" key="2">
    <source>
        <dbReference type="SAM" id="SignalP"/>
    </source>
</evidence>
<dbReference type="Proteomes" id="UP000269708">
    <property type="component" value="Unassembled WGS sequence"/>
</dbReference>
<evidence type="ECO:0000313" key="5">
    <source>
        <dbReference type="Proteomes" id="UP000269708"/>
    </source>
</evidence>
<keyword evidence="4" id="KW-0969">Cilium</keyword>
<reference evidence="4 5" key="1">
    <citation type="submission" date="2018-11" db="EMBL/GenBank/DDBJ databases">
        <title>Genomic Encyclopedia of Type Strains, Phase IV (KMG-IV): sequencing the most valuable type-strain genomes for metagenomic binning, comparative biology and taxonomic classification.</title>
        <authorList>
            <person name="Goeker M."/>
        </authorList>
    </citation>
    <scope>NUCLEOTIDE SEQUENCE [LARGE SCALE GENOMIC DNA]</scope>
    <source>
        <strain evidence="4 5">DSM 25623</strain>
    </source>
</reference>
<dbReference type="GO" id="GO:0044780">
    <property type="term" value="P:bacterial-type flagellum assembly"/>
    <property type="evidence" value="ECO:0007669"/>
    <property type="project" value="InterPro"/>
</dbReference>
<organism evidence="4 5">
    <name type="scientific">Vulcaniibacterium tengchongense</name>
    <dbReference type="NCBI Taxonomy" id="1273429"/>
    <lineage>
        <taxon>Bacteria</taxon>
        <taxon>Pseudomonadati</taxon>
        <taxon>Pseudomonadota</taxon>
        <taxon>Gammaproteobacteria</taxon>
        <taxon>Lysobacterales</taxon>
        <taxon>Lysobacteraceae</taxon>
        <taxon>Vulcaniibacterium</taxon>
    </lineage>
</organism>
<feature type="region of interest" description="Disordered" evidence="1">
    <location>
        <begin position="102"/>
        <end position="126"/>
    </location>
</feature>
<dbReference type="InterPro" id="IPR039246">
    <property type="entry name" value="Flagellar_FlgA"/>
</dbReference>
<dbReference type="PANTHER" id="PTHR36307">
    <property type="entry name" value="FLAGELLA BASAL BODY P-RING FORMATION PROTEIN FLGA"/>
    <property type="match status" value="1"/>
</dbReference>
<comment type="caution">
    <text evidence="4">The sequence shown here is derived from an EMBL/GenBank/DDBJ whole genome shotgun (WGS) entry which is preliminary data.</text>
</comment>
<accession>A0A3N4VV11</accession>
<proteinExistence type="predicted"/>
<keyword evidence="4" id="KW-0966">Cell projection</keyword>
<dbReference type="Gene3D" id="2.30.30.760">
    <property type="match status" value="1"/>
</dbReference>
<evidence type="ECO:0000259" key="3">
    <source>
        <dbReference type="Pfam" id="PF13144"/>
    </source>
</evidence>
<dbReference type="PANTHER" id="PTHR36307:SF1">
    <property type="entry name" value="FLAGELLA BASAL BODY P-RING FORMATION PROTEIN FLGA"/>
    <property type="match status" value="1"/>
</dbReference>
<dbReference type="InterPro" id="IPR017585">
    <property type="entry name" value="SAF_FlgA"/>
</dbReference>
<keyword evidence="2" id="KW-0732">Signal</keyword>
<gene>
    <name evidence="4" type="ORF">EDC50_0053</name>
</gene>
<name>A0A3N4VV11_9GAMM</name>
<feature type="signal peptide" evidence="2">
    <location>
        <begin position="1"/>
        <end position="25"/>
    </location>
</feature>
<feature type="chain" id="PRO_5018031627" evidence="2">
    <location>
        <begin position="26"/>
        <end position="202"/>
    </location>
</feature>
<dbReference type="EMBL" id="RKQN01000001">
    <property type="protein sequence ID" value="RPE80887.1"/>
    <property type="molecule type" value="Genomic_DNA"/>
</dbReference>
<keyword evidence="4" id="KW-0282">Flagellum</keyword>
<dbReference type="Pfam" id="PF13144">
    <property type="entry name" value="ChapFlgA"/>
    <property type="match status" value="1"/>
</dbReference>
<evidence type="ECO:0000313" key="4">
    <source>
        <dbReference type="EMBL" id="RPE80887.1"/>
    </source>
</evidence>